<reference evidence="4 5" key="1">
    <citation type="submission" date="2016-09" db="EMBL/GenBank/DDBJ databases">
        <authorList>
            <person name="Capua I."/>
            <person name="De Benedictis P."/>
            <person name="Joannis T."/>
            <person name="Lombin L.H."/>
            <person name="Cattoli G."/>
        </authorList>
    </citation>
    <scope>NUCLEOTIDE SEQUENCE [LARGE SCALE GENOMIC DNA]</scope>
    <source>
        <strain evidence="4 5">ISLP-3</strain>
    </source>
</reference>
<feature type="domain" description="Solute-binding protein family 5" evidence="3">
    <location>
        <begin position="92"/>
        <end position="450"/>
    </location>
</feature>
<dbReference type="Gene3D" id="3.10.105.10">
    <property type="entry name" value="Dipeptide-binding Protein, Domain 3"/>
    <property type="match status" value="1"/>
</dbReference>
<dbReference type="OrthoDB" id="9764591at2"/>
<evidence type="ECO:0000313" key="4">
    <source>
        <dbReference type="EMBL" id="SDD44770.1"/>
    </source>
</evidence>
<proteinExistence type="predicted"/>
<dbReference type="Gene3D" id="3.90.76.10">
    <property type="entry name" value="Dipeptide-binding Protein, Domain 1"/>
    <property type="match status" value="1"/>
</dbReference>
<organism evidence="4 5">
    <name type="scientific">Sanguibacter gelidistatuariae</name>
    <dbReference type="NCBI Taxonomy" id="1814289"/>
    <lineage>
        <taxon>Bacteria</taxon>
        <taxon>Bacillati</taxon>
        <taxon>Actinomycetota</taxon>
        <taxon>Actinomycetes</taxon>
        <taxon>Micrococcales</taxon>
        <taxon>Sanguibacteraceae</taxon>
        <taxon>Sanguibacter</taxon>
    </lineage>
</organism>
<dbReference type="Gene3D" id="3.40.190.10">
    <property type="entry name" value="Periplasmic binding protein-like II"/>
    <property type="match status" value="1"/>
</dbReference>
<dbReference type="GO" id="GO:0030288">
    <property type="term" value="C:outer membrane-bounded periplasmic space"/>
    <property type="evidence" value="ECO:0007669"/>
    <property type="project" value="TreeGrafter"/>
</dbReference>
<protein>
    <submittedName>
        <fullName evidence="4">Peptide/nickel transport system substrate-binding protein</fullName>
    </submittedName>
</protein>
<dbReference type="SUPFAM" id="SSF53850">
    <property type="entry name" value="Periplasmic binding protein-like II"/>
    <property type="match status" value="1"/>
</dbReference>
<dbReference type="EMBL" id="FMYH01000007">
    <property type="protein sequence ID" value="SDD44770.1"/>
    <property type="molecule type" value="Genomic_DNA"/>
</dbReference>
<dbReference type="PIRSF" id="PIRSF002741">
    <property type="entry name" value="MppA"/>
    <property type="match status" value="1"/>
</dbReference>
<keyword evidence="5" id="KW-1185">Reference proteome</keyword>
<dbReference type="InterPro" id="IPR000914">
    <property type="entry name" value="SBP_5_dom"/>
</dbReference>
<evidence type="ECO:0000313" key="5">
    <source>
        <dbReference type="Proteomes" id="UP000199039"/>
    </source>
</evidence>
<keyword evidence="1 2" id="KW-0732">Signal</keyword>
<dbReference type="Proteomes" id="UP000199039">
    <property type="component" value="Unassembled WGS sequence"/>
</dbReference>
<dbReference type="GO" id="GO:1904680">
    <property type="term" value="F:peptide transmembrane transporter activity"/>
    <property type="evidence" value="ECO:0007669"/>
    <property type="project" value="TreeGrafter"/>
</dbReference>
<evidence type="ECO:0000256" key="2">
    <source>
        <dbReference type="SAM" id="SignalP"/>
    </source>
</evidence>
<dbReference type="InterPro" id="IPR039424">
    <property type="entry name" value="SBP_5"/>
</dbReference>
<dbReference type="PANTHER" id="PTHR30290">
    <property type="entry name" value="PERIPLASMIC BINDING COMPONENT OF ABC TRANSPORTER"/>
    <property type="match status" value="1"/>
</dbReference>
<dbReference type="RefSeq" id="WP_093185373.1">
    <property type="nucleotide sequence ID" value="NZ_FMYH01000007.1"/>
</dbReference>
<name>A0A1G6UTP0_9MICO</name>
<dbReference type="PANTHER" id="PTHR30290:SF38">
    <property type="entry name" value="D,D-DIPEPTIDE-BINDING PERIPLASMIC PROTEIN DDPA-RELATED"/>
    <property type="match status" value="1"/>
</dbReference>
<dbReference type="PROSITE" id="PS51257">
    <property type="entry name" value="PROKAR_LIPOPROTEIN"/>
    <property type="match status" value="1"/>
</dbReference>
<evidence type="ECO:0000259" key="3">
    <source>
        <dbReference type="Pfam" id="PF00496"/>
    </source>
</evidence>
<dbReference type="Pfam" id="PF00496">
    <property type="entry name" value="SBP_bac_5"/>
    <property type="match status" value="1"/>
</dbReference>
<dbReference type="CDD" id="cd08509">
    <property type="entry name" value="PBP2_TmCBP_oligosaccharides_like"/>
    <property type="match status" value="1"/>
</dbReference>
<accession>A0A1G6UTP0</accession>
<dbReference type="GO" id="GO:0042938">
    <property type="term" value="P:dipeptide transport"/>
    <property type="evidence" value="ECO:0007669"/>
    <property type="project" value="TreeGrafter"/>
</dbReference>
<gene>
    <name evidence="4" type="ORF">SAMN05216410_3338</name>
</gene>
<evidence type="ECO:0000256" key="1">
    <source>
        <dbReference type="ARBA" id="ARBA00022729"/>
    </source>
</evidence>
<dbReference type="AlphaFoldDB" id="A0A1G6UTP0"/>
<feature type="chain" id="PRO_5011637589" evidence="2">
    <location>
        <begin position="31"/>
        <end position="553"/>
    </location>
</feature>
<dbReference type="InterPro" id="IPR030678">
    <property type="entry name" value="Peptide/Ni-bd"/>
</dbReference>
<sequence length="553" mass="59167">MIDGTRRTRKRLTSALGLGLAAALALSACAAPEGGTASTAGGSSSLMLAADNGSPTFVKNFNPFVIEKRTTATIIYEPLIVVNALDGKATNFLATDYSQPDASTIVADIREGVTWSDGTAFSAEDVVFTYNLLKAFPALDTTGVWSRLASVSAEGEKVTFELTAEDSSAPIVVLAVPIVAKHLWEGVADPVTFTNDAPVGTGPYTLGDFNANQYKLEKNVDYWQADKVAAEELVLPAANSQLDIVNNGYDWAYAFMSDVENTWVASAEGNEFWFPAGGTVAIVPNLTKAPYDDVNFRQGMSLALKRDTIAENASEGTVGASGQQGLLLPTQEEWLTDAIPDEGMVTQDTAAAEAAFAKAGYTLSGGKLVDANGTQASMTITTPNGWTDWLRAVQEIQKQYTAIGIDVKINQPQPAAYFQAIQNGDFDVAMSSFGGNGSVFQGYYNLLSSDFNEPIGTTAPSNYQRYSNPEVDALLTEFRATVDEARQKEIAGELQEVMFNEVPVVSVYYAGLWGLFSDKSFTGWPSAENPYMTPTPYTSSALVVLTTITKVDS</sequence>
<dbReference type="STRING" id="1814289.SAMN05216410_3338"/>
<dbReference type="GO" id="GO:0043190">
    <property type="term" value="C:ATP-binding cassette (ABC) transporter complex"/>
    <property type="evidence" value="ECO:0007669"/>
    <property type="project" value="InterPro"/>
</dbReference>
<feature type="signal peptide" evidence="2">
    <location>
        <begin position="1"/>
        <end position="30"/>
    </location>
</feature>